<dbReference type="AlphaFoldDB" id="A0A212J6Y5"/>
<dbReference type="InterPro" id="IPR051541">
    <property type="entry name" value="PTS_SugarTrans_NitroReg"/>
</dbReference>
<gene>
    <name evidence="2" type="primary">ptsN</name>
    <name evidence="2" type="ORF">KL86DPRO_10827</name>
</gene>
<dbReference type="InterPro" id="IPR002178">
    <property type="entry name" value="PTS_EIIA_type-2_dom"/>
</dbReference>
<proteinExistence type="predicted"/>
<evidence type="ECO:0000259" key="1">
    <source>
        <dbReference type="PROSITE" id="PS51094"/>
    </source>
</evidence>
<dbReference type="CDD" id="cd00211">
    <property type="entry name" value="PTS_IIA_fru"/>
    <property type="match status" value="1"/>
</dbReference>
<dbReference type="GO" id="GO:0016740">
    <property type="term" value="F:transferase activity"/>
    <property type="evidence" value="ECO:0007669"/>
    <property type="project" value="UniProtKB-KW"/>
</dbReference>
<dbReference type="SUPFAM" id="SSF55804">
    <property type="entry name" value="Phoshotransferase/anion transport protein"/>
    <property type="match status" value="1"/>
</dbReference>
<name>A0A212J6Y5_9DELT</name>
<sequence length="147" mass="15439">MRLSEYLCPACIVAELKATDKEQVLLELAAAAAGAHLDKNAVHAVLLERERHGTTAVGNGYAIPHGKLPGLDRMVLTFARSVAGVDFAAPDTVPCRFFFTVIAPAGAAGQHLGLLGSIARLAKDATFTNRLTQAKTAEDLLDFLAGA</sequence>
<evidence type="ECO:0000313" key="2">
    <source>
        <dbReference type="EMBL" id="SBV95186.1"/>
    </source>
</evidence>
<dbReference type="PROSITE" id="PS51094">
    <property type="entry name" value="PTS_EIIA_TYPE_2"/>
    <property type="match status" value="1"/>
</dbReference>
<dbReference type="PANTHER" id="PTHR47738">
    <property type="entry name" value="PTS SYSTEM FRUCTOSE-LIKE EIIA COMPONENT-RELATED"/>
    <property type="match status" value="1"/>
</dbReference>
<organism evidence="2">
    <name type="scientific">uncultured delta proteobacterium</name>
    <dbReference type="NCBI Taxonomy" id="34034"/>
    <lineage>
        <taxon>Bacteria</taxon>
        <taxon>Deltaproteobacteria</taxon>
        <taxon>environmental samples</taxon>
    </lineage>
</organism>
<dbReference type="InterPro" id="IPR016152">
    <property type="entry name" value="PTrfase/Anion_transptr"/>
</dbReference>
<reference evidence="2" key="1">
    <citation type="submission" date="2016-04" db="EMBL/GenBank/DDBJ databases">
        <authorList>
            <person name="Evans L.H."/>
            <person name="Alamgir A."/>
            <person name="Owens N."/>
            <person name="Weber N.D."/>
            <person name="Virtaneva K."/>
            <person name="Barbian K."/>
            <person name="Babar A."/>
            <person name="Rosenke K."/>
        </authorList>
    </citation>
    <scope>NUCLEOTIDE SEQUENCE</scope>
    <source>
        <strain evidence="2">86</strain>
    </source>
</reference>
<feature type="domain" description="PTS EIIA type-2" evidence="1">
    <location>
        <begin position="5"/>
        <end position="147"/>
    </location>
</feature>
<dbReference type="EC" id="2.7.1.-" evidence="2"/>
<keyword evidence="2" id="KW-0808">Transferase</keyword>
<dbReference type="Gene3D" id="3.40.930.10">
    <property type="entry name" value="Mannitol-specific EII, Chain A"/>
    <property type="match status" value="1"/>
</dbReference>
<dbReference type="Pfam" id="PF00359">
    <property type="entry name" value="PTS_EIIA_2"/>
    <property type="match status" value="1"/>
</dbReference>
<accession>A0A212J6Y5</accession>
<protein>
    <submittedName>
        <fullName evidence="2">Nitrogen regulatory protein</fullName>
        <ecNumber evidence="2">2.7.1.-</ecNumber>
    </submittedName>
</protein>
<dbReference type="EMBL" id="FLUQ01000001">
    <property type="protein sequence ID" value="SBV95186.1"/>
    <property type="molecule type" value="Genomic_DNA"/>
</dbReference>